<dbReference type="Proteomes" id="UP000218824">
    <property type="component" value="Chromosome"/>
</dbReference>
<dbReference type="KEGG" id="lem:LEN_2319"/>
<evidence type="ECO:0000313" key="2">
    <source>
        <dbReference type="EMBL" id="BAV97806.1"/>
    </source>
</evidence>
<feature type="compositionally biased region" description="Low complexity" evidence="1">
    <location>
        <begin position="130"/>
        <end position="144"/>
    </location>
</feature>
<evidence type="ECO:0000313" key="3">
    <source>
        <dbReference type="Proteomes" id="UP000218824"/>
    </source>
</evidence>
<protein>
    <submittedName>
        <fullName evidence="2">Uncharacterized protein</fullName>
    </submittedName>
</protein>
<proteinExistence type="predicted"/>
<organism evidence="2 3">
    <name type="scientific">Lysobacter enzymogenes</name>
    <dbReference type="NCBI Taxonomy" id="69"/>
    <lineage>
        <taxon>Bacteria</taxon>
        <taxon>Pseudomonadati</taxon>
        <taxon>Pseudomonadota</taxon>
        <taxon>Gammaproteobacteria</taxon>
        <taxon>Lysobacterales</taxon>
        <taxon>Lysobacteraceae</taxon>
        <taxon>Lysobacter</taxon>
    </lineage>
</organism>
<accession>A0AAU9AGG6</accession>
<name>A0AAU9AGG6_LYSEN</name>
<dbReference type="GeneID" id="83064180"/>
<feature type="region of interest" description="Disordered" evidence="1">
    <location>
        <begin position="130"/>
        <end position="156"/>
    </location>
</feature>
<dbReference type="AlphaFoldDB" id="A0AAU9AGG6"/>
<sequence>MNRKLHNSISALMAAGGALVLGLVVALPLPAPDSPPAPALTQFAADAPATRPIEVDLGAVKARISFDRDFLERARSRSGDVAGAVRKIEQRAQQLENTERAAELTTIAGALAGDVADLAALANAVAPASFSPSSNAAAESAGAAEPKRKAGSAARRSRSNLVMPYFSFLSRG</sequence>
<dbReference type="RefSeq" id="WP_096377927.1">
    <property type="nucleotide sequence ID" value="NZ_AP014940.1"/>
</dbReference>
<gene>
    <name evidence="2" type="ORF">LEN_2319</name>
</gene>
<reference evidence="2 3" key="1">
    <citation type="journal article" date="2017" name="DNA Res.">
        <title>Complete genome sequence and expression profile of the commercial lytic enzyme producer Lysobacter enzymogenes M497-1.</title>
        <authorList>
            <person name="Takami H."/>
            <person name="Toyoda A."/>
            <person name="Uchiyama I."/>
            <person name="Itoh T."/>
            <person name="Takaki Y."/>
            <person name="Arai W."/>
            <person name="Nishi S."/>
            <person name="Kawai M."/>
            <person name="Shinya K."/>
            <person name="Ikeda H."/>
        </authorList>
    </citation>
    <scope>NUCLEOTIDE SEQUENCE [LARGE SCALE GENOMIC DNA]</scope>
    <source>
        <strain evidence="2 3">M497-1</strain>
    </source>
</reference>
<evidence type="ECO:0000256" key="1">
    <source>
        <dbReference type="SAM" id="MobiDB-lite"/>
    </source>
</evidence>
<dbReference type="EMBL" id="AP014940">
    <property type="protein sequence ID" value="BAV97806.1"/>
    <property type="molecule type" value="Genomic_DNA"/>
</dbReference>